<dbReference type="Gene3D" id="1.20.90.10">
    <property type="entry name" value="Phospholipase A2 domain"/>
    <property type="match status" value="1"/>
</dbReference>
<evidence type="ECO:0000313" key="2">
    <source>
        <dbReference type="EMBL" id="QXJ21229.1"/>
    </source>
</evidence>
<reference evidence="2" key="1">
    <citation type="submission" date="2020-07" db="EMBL/GenBank/DDBJ databases">
        <authorList>
            <person name="Tarantini F.S."/>
            <person name="Hong K.W."/>
            <person name="Chan K.G."/>
        </authorList>
    </citation>
    <scope>NUCLEOTIDE SEQUENCE</scope>
    <source>
        <strain evidence="2">32-07</strain>
    </source>
</reference>
<dbReference type="Proteomes" id="UP001049518">
    <property type="component" value="Chromosome"/>
</dbReference>
<name>A0ABX8QSQ9_9ACTN</name>
<gene>
    <name evidence="2" type="ORF">AGRA3207_002064</name>
</gene>
<proteinExistence type="predicted"/>
<dbReference type="InterPro" id="IPR036444">
    <property type="entry name" value="PLipase_A2_dom_sf"/>
</dbReference>
<protein>
    <recommendedName>
        <fullName evidence="4">Secreted protein</fullName>
    </recommendedName>
</protein>
<feature type="chain" id="PRO_5047427913" description="Secreted protein" evidence="1">
    <location>
        <begin position="23"/>
        <end position="140"/>
    </location>
</feature>
<evidence type="ECO:0000256" key="1">
    <source>
        <dbReference type="SAM" id="SignalP"/>
    </source>
</evidence>
<keyword evidence="1" id="KW-0732">Signal</keyword>
<evidence type="ECO:0008006" key="4">
    <source>
        <dbReference type="Google" id="ProtNLM"/>
    </source>
</evidence>
<organism evidence="2 3">
    <name type="scientific">Actinomadura graeca</name>
    <dbReference type="NCBI Taxonomy" id="2750812"/>
    <lineage>
        <taxon>Bacteria</taxon>
        <taxon>Bacillati</taxon>
        <taxon>Actinomycetota</taxon>
        <taxon>Actinomycetes</taxon>
        <taxon>Streptosporangiales</taxon>
        <taxon>Thermomonosporaceae</taxon>
        <taxon>Actinomadura</taxon>
    </lineage>
</organism>
<dbReference type="SUPFAM" id="SSF48619">
    <property type="entry name" value="Phospholipase A2, PLA2"/>
    <property type="match status" value="1"/>
</dbReference>
<dbReference type="EMBL" id="CP059572">
    <property type="protein sequence ID" value="QXJ21229.1"/>
    <property type="molecule type" value="Genomic_DNA"/>
</dbReference>
<sequence length="140" mass="15171">MRRLTVALAATVALGTTVVAGAGPVWATTEPGVNATPHNEGGEWWTTDGCTAVPDSGSDLGTAYDFHHACKHHDGCYRYHWSDRATCDQWFYNDMLASCEALGSGRPCEIRAGAYYQGVRKFGQPSWESYSYTAPMGNVA</sequence>
<keyword evidence="3" id="KW-1185">Reference proteome</keyword>
<feature type="signal peptide" evidence="1">
    <location>
        <begin position="1"/>
        <end position="22"/>
    </location>
</feature>
<evidence type="ECO:0000313" key="3">
    <source>
        <dbReference type="Proteomes" id="UP001049518"/>
    </source>
</evidence>
<dbReference type="Pfam" id="PF09056">
    <property type="entry name" value="Phospholip_A2_3"/>
    <property type="match status" value="1"/>
</dbReference>
<accession>A0ABX8QSQ9</accession>
<dbReference type="RefSeq" id="WP_231334372.1">
    <property type="nucleotide sequence ID" value="NZ_CP059572.1"/>
</dbReference>
<dbReference type="InterPro" id="IPR015141">
    <property type="entry name" value="PLipase_A2_prok/fun"/>
</dbReference>